<dbReference type="Proteomes" id="UP000502005">
    <property type="component" value="Plasmid pNE1B"/>
</dbReference>
<dbReference type="AlphaFoldDB" id="A0A6B9GF42"/>
<evidence type="ECO:0000313" key="1">
    <source>
        <dbReference type="EMBL" id="QGY32239.1"/>
    </source>
</evidence>
<sequence length="660" mass="74988">MERLAYGELQRSYGINYSFKIDVPSVLSPLFAQESRIYSTAFPVTDALYVELRSSTLQCQHDDACFTAIAEIQRLLINYRIASYLAIISERTPLSWRDHIERNLLSTLLQHPDSYNLLKLVEFDGEVMATFFAIRGAGQMLLFNTLSDEVIILPEGQPTQLSDTQAGDIFRSLPLSYSMRYTRDKARLNIPSAKDVSYDHDNSMGKYRFITPTASSLQQQITENIFNNNLSDIDALFHTSSEVWLQFALDFSDDLFTGMSYALDLVAGKSLGLTARLVTAIAGLASNSVQLGISYSLAKLTAEEEKNHQLHRDFIVALLFGSIDLLTLSHSFHDVLRKKITRLRGFKTYLASLNNGAQTQRSIRFLERGKWGRALTETQVRIPFNNLSNNLRYGMVNIPAILPTSMLMMFLGNGRRNARHLILKATDALVKMDSRPLVERILRLFFARSDDLFIKNYLRDLKMMKRDLNEINVRKHITLTHRHSDDQNTVMTAELSNYEIFRRNYEAIKRNRNNPGENTLERYQGSVMYVSRDNLVAYLRACGVNLLDCLSILLLHEMSHLSASTLDYVYVGHVSGSKGVLDLDGVININNKDYNVPVRFRGKDEMFRKANMAGYQNTSAGYRNADSFSLATYLLGSLSAKDRVDEVLTKLEKALIKLPE</sequence>
<proteinExistence type="predicted"/>
<accession>A0A6B9GF42</accession>
<reference evidence="1 2" key="1">
    <citation type="submission" date="2017-11" db="EMBL/GenBank/DDBJ databases">
        <title>Genome sequence of Pantoea cypripedii NE1.</title>
        <authorList>
            <person name="Nascimento F.X."/>
        </authorList>
    </citation>
    <scope>NUCLEOTIDE SEQUENCE [LARGE SCALE GENOMIC DNA]</scope>
    <source>
        <strain evidence="1 2">NE1</strain>
        <plasmid evidence="2">pne1b</plasmid>
    </source>
</reference>
<name>A0A6B9GF42_PANCY</name>
<dbReference type="EMBL" id="CP024770">
    <property type="protein sequence ID" value="QGY32239.1"/>
    <property type="molecule type" value="Genomic_DNA"/>
</dbReference>
<keyword evidence="1" id="KW-0614">Plasmid</keyword>
<geneLocation type="plasmid" evidence="2">
    <name>pne1b</name>
</geneLocation>
<organism evidence="1 2">
    <name type="scientific">Pantoea cypripedii</name>
    <name type="common">Pectobacterium cypripedii</name>
    <name type="synonym">Erwinia cypripedii</name>
    <dbReference type="NCBI Taxonomy" id="55209"/>
    <lineage>
        <taxon>Bacteria</taxon>
        <taxon>Pseudomonadati</taxon>
        <taxon>Pseudomonadota</taxon>
        <taxon>Gammaproteobacteria</taxon>
        <taxon>Enterobacterales</taxon>
        <taxon>Erwiniaceae</taxon>
        <taxon>Pantoea</taxon>
    </lineage>
</organism>
<protein>
    <submittedName>
        <fullName evidence="1">Uncharacterized protein</fullName>
    </submittedName>
</protein>
<evidence type="ECO:0000313" key="2">
    <source>
        <dbReference type="Proteomes" id="UP000502005"/>
    </source>
</evidence>
<gene>
    <name evidence="1" type="ORF">CUN67_24935</name>
</gene>